<proteinExistence type="predicted"/>
<comment type="caution">
    <text evidence="1">The sequence shown here is derived from an EMBL/GenBank/DDBJ whole genome shotgun (WGS) entry which is preliminary data.</text>
</comment>
<protein>
    <submittedName>
        <fullName evidence="1">Uncharacterized protein</fullName>
    </submittedName>
</protein>
<sequence length="62" mass="7279">MELVELRNGNQVVSFEGFPSGQLKDFGNDNGYQFIYAKQKNTFYYERKAAFYLSFFVALDVY</sequence>
<evidence type="ECO:0000313" key="1">
    <source>
        <dbReference type="EMBL" id="TYP87812.1"/>
    </source>
</evidence>
<organism evidence="1 2">
    <name type="scientific">Sphingobacterium allocomposti</name>
    <dbReference type="NCBI Taxonomy" id="415956"/>
    <lineage>
        <taxon>Bacteria</taxon>
        <taxon>Pseudomonadati</taxon>
        <taxon>Bacteroidota</taxon>
        <taxon>Sphingobacteriia</taxon>
        <taxon>Sphingobacteriales</taxon>
        <taxon>Sphingobacteriaceae</taxon>
        <taxon>Sphingobacterium</taxon>
    </lineage>
</organism>
<dbReference type="EMBL" id="VNHX01000033">
    <property type="protein sequence ID" value="TYP87812.1"/>
    <property type="molecule type" value="Genomic_DNA"/>
</dbReference>
<name>A0A5S5CZ09_9SPHI</name>
<keyword evidence="2" id="KW-1185">Reference proteome</keyword>
<accession>A0A5S5CZ09</accession>
<reference evidence="1 2" key="1">
    <citation type="submission" date="2019-07" db="EMBL/GenBank/DDBJ databases">
        <title>Genomic Encyclopedia of Archaeal and Bacterial Type Strains, Phase II (KMG-II): from individual species to whole genera.</title>
        <authorList>
            <person name="Goeker M."/>
        </authorList>
    </citation>
    <scope>NUCLEOTIDE SEQUENCE [LARGE SCALE GENOMIC DNA]</scope>
    <source>
        <strain evidence="1 2">DSM 18850</strain>
    </source>
</reference>
<dbReference type="AlphaFoldDB" id="A0A5S5CZ09"/>
<dbReference type="Proteomes" id="UP000325105">
    <property type="component" value="Unassembled WGS sequence"/>
</dbReference>
<evidence type="ECO:0000313" key="2">
    <source>
        <dbReference type="Proteomes" id="UP000325105"/>
    </source>
</evidence>
<gene>
    <name evidence="1" type="ORF">BC792_1337</name>
</gene>